<sequence length="292" mass="33632">MANFDFNSSAPDITIADWLSGTLKQFNLTCYPTENELEYQIEPLQEWYQSGDTIDITQYVDTDSIKVDRPKLYNEVSFEWQESKSFINEAYKEANEKQYGALQEVFPQYDGGKYQIKLPFETLLFSNIDTANNNLIVGYCLTKSPNYKPYIPKPVKLYLQDEVSPVFFYFDDGTGASLISSYLPFGQEVVYNSALFTLNFGSEFSTLDSTPKENSLYSVYYKPYLVNLFRSKTRIVTCKAKFPISVMTRLSLEDALIIRDKKYRINDLKTDLTNGVTNLVLISDFVPDARRI</sequence>
<dbReference type="RefSeq" id="WP_369595957.1">
    <property type="nucleotide sequence ID" value="NZ_CP045836.1"/>
</dbReference>
<evidence type="ECO:0000313" key="1">
    <source>
        <dbReference type="EMBL" id="QGG54107.1"/>
    </source>
</evidence>
<keyword evidence="2" id="KW-1185">Reference proteome</keyword>
<keyword evidence="1" id="KW-0614">Plasmid</keyword>
<gene>
    <name evidence="1" type="ORF">GDS87_24620</name>
</gene>
<geneLocation type="plasmid" evidence="1 2">
    <name>unnamed</name>
</geneLocation>
<dbReference type="EMBL" id="CP045836">
    <property type="protein sequence ID" value="QGG54107.1"/>
    <property type="molecule type" value="Genomic_DNA"/>
</dbReference>
<name>A0ABX6DHU8_9BACI</name>
<protein>
    <submittedName>
        <fullName evidence="1">Uncharacterized protein</fullName>
    </submittedName>
</protein>
<accession>A0ABX6DHU8</accession>
<organism evidence="1 2">
    <name type="scientific">Lysinibacillus pakistanensis</name>
    <dbReference type="NCBI Taxonomy" id="759811"/>
    <lineage>
        <taxon>Bacteria</taxon>
        <taxon>Bacillati</taxon>
        <taxon>Bacillota</taxon>
        <taxon>Bacilli</taxon>
        <taxon>Bacillales</taxon>
        <taxon>Bacillaceae</taxon>
        <taxon>Lysinibacillus</taxon>
    </lineage>
</organism>
<proteinExistence type="predicted"/>
<evidence type="ECO:0000313" key="2">
    <source>
        <dbReference type="Proteomes" id="UP000373269"/>
    </source>
</evidence>
<dbReference type="Proteomes" id="UP000373269">
    <property type="component" value="Plasmid unnamed"/>
</dbReference>
<reference evidence="1 2" key="1">
    <citation type="submission" date="2019-11" db="EMBL/GenBank/DDBJ databases">
        <title>Whole Genome Sequencing and Comparative Genomic Analyses of Lysinibacillus pakistanensis LZH-9, a Halotolerant Strain with Excellent COD Removal Capability.</title>
        <authorList>
            <person name="Zhou H."/>
        </authorList>
    </citation>
    <scope>NUCLEOTIDE SEQUENCE [LARGE SCALE GENOMIC DNA]</scope>
    <source>
        <strain evidence="1 2">LZH-9</strain>
        <plasmid evidence="1 2">unnamed</plasmid>
    </source>
</reference>